<reference evidence="3" key="2">
    <citation type="submission" date="2020-09" db="EMBL/GenBank/DDBJ databases">
        <authorList>
            <person name="Sun Q."/>
            <person name="Zhou Y."/>
        </authorList>
    </citation>
    <scope>NUCLEOTIDE SEQUENCE</scope>
    <source>
        <strain evidence="3">CGMCC 4.7306</strain>
    </source>
</reference>
<dbReference type="SUPFAM" id="SSF56601">
    <property type="entry name" value="beta-lactamase/transpeptidase-like"/>
    <property type="match status" value="1"/>
</dbReference>
<dbReference type="PANTHER" id="PTHR43283">
    <property type="entry name" value="BETA-LACTAMASE-RELATED"/>
    <property type="match status" value="1"/>
</dbReference>
<dbReference type="GO" id="GO:0016787">
    <property type="term" value="F:hydrolase activity"/>
    <property type="evidence" value="ECO:0007669"/>
    <property type="project" value="UniProtKB-KW"/>
</dbReference>
<dbReference type="Pfam" id="PF00144">
    <property type="entry name" value="Beta-lactamase"/>
    <property type="match status" value="1"/>
</dbReference>
<dbReference type="PANTHER" id="PTHR43283:SF11">
    <property type="entry name" value="BETA-LACTAMASE-RELATED DOMAIN-CONTAINING PROTEIN"/>
    <property type="match status" value="1"/>
</dbReference>
<evidence type="ECO:0000259" key="2">
    <source>
        <dbReference type="Pfam" id="PF00144"/>
    </source>
</evidence>
<dbReference type="Gene3D" id="3.40.710.10">
    <property type="entry name" value="DD-peptidase/beta-lactamase superfamily"/>
    <property type="match status" value="1"/>
</dbReference>
<keyword evidence="4" id="KW-1185">Reference proteome</keyword>
<organism evidence="3 4">
    <name type="scientific">Microlunatus endophyticus</name>
    <dbReference type="NCBI Taxonomy" id="1716077"/>
    <lineage>
        <taxon>Bacteria</taxon>
        <taxon>Bacillati</taxon>
        <taxon>Actinomycetota</taxon>
        <taxon>Actinomycetes</taxon>
        <taxon>Propionibacteriales</taxon>
        <taxon>Propionibacteriaceae</taxon>
        <taxon>Microlunatus</taxon>
    </lineage>
</organism>
<dbReference type="EMBL" id="BMMZ01000003">
    <property type="protein sequence ID" value="GGL57012.1"/>
    <property type="molecule type" value="Genomic_DNA"/>
</dbReference>
<reference evidence="3" key="1">
    <citation type="journal article" date="2014" name="Int. J. Syst. Evol. Microbiol.">
        <title>Complete genome sequence of Corynebacterium casei LMG S-19264T (=DSM 44701T), isolated from a smear-ripened cheese.</title>
        <authorList>
            <consortium name="US DOE Joint Genome Institute (JGI-PGF)"/>
            <person name="Walter F."/>
            <person name="Albersmeier A."/>
            <person name="Kalinowski J."/>
            <person name="Ruckert C."/>
        </authorList>
    </citation>
    <scope>NUCLEOTIDE SEQUENCE</scope>
    <source>
        <strain evidence="3">CGMCC 4.7306</strain>
    </source>
</reference>
<sequence>MPALAADLCRTAEPGTQPPPGAVLGIAIGDRQQVVAYGDAVRLPGRVEPFTDRTRTDAGSVTKIIATTASIMALVDSRRLALDDLVGPIVGRTLPAPITVGDLLEHQAGLWEWWPLYLRARDHDQALDLISSLPARYPRRAGRHYSDLGFMLLGAVVEKVTDLVLDKASQELVFGPYGLDHTSFGTPVPGAPVAASSSGDRIERTMIDTGVPYPVDGSVDDFAGWRQHTLIGEINDGNSFHAFGSVAGHAGVFTTAGDLLRFGRGLLDSLAGSGPASSATAARFLTPGQDPGQALGLRHWTTPAGPAIGHTGFPGVGFAVLPTQDAVIVMVTNRLHAERPARNLETLWLSVLDGLVGQEPAAPDPGTSGPP</sequence>
<feature type="domain" description="Beta-lactamase-related" evidence="2">
    <location>
        <begin position="20"/>
        <end position="347"/>
    </location>
</feature>
<dbReference type="InterPro" id="IPR012338">
    <property type="entry name" value="Beta-lactam/transpept-like"/>
</dbReference>
<gene>
    <name evidence="3" type="ORF">GCM10011575_14270</name>
</gene>
<evidence type="ECO:0000313" key="4">
    <source>
        <dbReference type="Proteomes" id="UP000613840"/>
    </source>
</evidence>
<dbReference type="InterPro" id="IPR001466">
    <property type="entry name" value="Beta-lactam-related"/>
</dbReference>
<dbReference type="InterPro" id="IPR050789">
    <property type="entry name" value="Diverse_Enzym_Activities"/>
</dbReference>
<dbReference type="Proteomes" id="UP000613840">
    <property type="component" value="Unassembled WGS sequence"/>
</dbReference>
<keyword evidence="1" id="KW-0378">Hydrolase</keyword>
<evidence type="ECO:0000256" key="1">
    <source>
        <dbReference type="ARBA" id="ARBA00022801"/>
    </source>
</evidence>
<accession>A0A917S6I2</accession>
<proteinExistence type="predicted"/>
<comment type="caution">
    <text evidence="3">The sequence shown here is derived from an EMBL/GenBank/DDBJ whole genome shotgun (WGS) entry which is preliminary data.</text>
</comment>
<dbReference type="RefSeq" id="WP_188894515.1">
    <property type="nucleotide sequence ID" value="NZ_BMMZ01000003.1"/>
</dbReference>
<name>A0A917S6I2_9ACTN</name>
<evidence type="ECO:0000313" key="3">
    <source>
        <dbReference type="EMBL" id="GGL57012.1"/>
    </source>
</evidence>
<protein>
    <submittedName>
        <fullName evidence="3">Esterase</fullName>
    </submittedName>
</protein>
<dbReference type="AlphaFoldDB" id="A0A917S6I2"/>